<accession>W4QQP0</accession>
<dbReference type="Gene3D" id="2.60.120.200">
    <property type="match status" value="1"/>
</dbReference>
<dbReference type="InterPro" id="IPR050727">
    <property type="entry name" value="GH43_arabinanases"/>
</dbReference>
<dbReference type="eggNOG" id="COG3507">
    <property type="taxonomic scope" value="Bacteria"/>
</dbReference>
<organism evidence="6 7">
    <name type="scientific">Halalkalibacter akibai (strain ATCC 43226 / DSM 21942 / CIP 109018 / JCM 9157 / 1139)</name>
    <name type="common">Bacillus akibai</name>
    <dbReference type="NCBI Taxonomy" id="1236973"/>
    <lineage>
        <taxon>Bacteria</taxon>
        <taxon>Bacillati</taxon>
        <taxon>Bacillota</taxon>
        <taxon>Bacilli</taxon>
        <taxon>Bacillales</taxon>
        <taxon>Bacillaceae</taxon>
        <taxon>Halalkalibacter</taxon>
    </lineage>
</organism>
<evidence type="ECO:0000259" key="5">
    <source>
        <dbReference type="Pfam" id="PF20578"/>
    </source>
</evidence>
<dbReference type="PANTHER" id="PTHR43301">
    <property type="entry name" value="ARABINAN ENDO-1,5-ALPHA-L-ARABINOSIDASE"/>
    <property type="match status" value="1"/>
</dbReference>
<dbReference type="STRING" id="1236973.JCM9157_976"/>
<dbReference type="Gene3D" id="2.115.10.20">
    <property type="entry name" value="Glycosyl hydrolase domain, family 43"/>
    <property type="match status" value="1"/>
</dbReference>
<keyword evidence="1 6" id="KW-0378">Hydrolase</keyword>
<dbReference type="EMBL" id="BAUV01000005">
    <property type="protein sequence ID" value="GAE33948.1"/>
    <property type="molecule type" value="Genomic_DNA"/>
</dbReference>
<gene>
    <name evidence="6" type="ORF">JCM9157_976</name>
</gene>
<dbReference type="SUPFAM" id="SSF75005">
    <property type="entry name" value="Arabinanase/levansucrase/invertase"/>
    <property type="match status" value="1"/>
</dbReference>
<keyword evidence="2" id="KW-0326">Glycosidase</keyword>
<feature type="domain" description="Atrophied bacterial Ig" evidence="5">
    <location>
        <begin position="226"/>
        <end position="310"/>
    </location>
</feature>
<evidence type="ECO:0000313" key="7">
    <source>
        <dbReference type="Proteomes" id="UP000018896"/>
    </source>
</evidence>
<dbReference type="AlphaFoldDB" id="W4QQP0"/>
<feature type="region of interest" description="Disordered" evidence="3">
    <location>
        <begin position="1"/>
        <end position="25"/>
    </location>
</feature>
<dbReference type="InterPro" id="IPR023296">
    <property type="entry name" value="Glyco_hydro_beta-prop_sf"/>
</dbReference>
<dbReference type="SUPFAM" id="SSF49899">
    <property type="entry name" value="Concanavalin A-like lectins/glucanases"/>
    <property type="match status" value="1"/>
</dbReference>
<dbReference type="Proteomes" id="UP000018896">
    <property type="component" value="Unassembled WGS sequence"/>
</dbReference>
<dbReference type="Gene3D" id="2.40.128.10">
    <property type="match status" value="1"/>
</dbReference>
<evidence type="ECO:0000313" key="6">
    <source>
        <dbReference type="EMBL" id="GAE33948.1"/>
    </source>
</evidence>
<evidence type="ECO:0000256" key="2">
    <source>
        <dbReference type="ARBA" id="ARBA00023295"/>
    </source>
</evidence>
<name>W4QQP0_HALA3</name>
<comment type="caution">
    <text evidence="6">The sequence shown here is derived from an EMBL/GenBank/DDBJ whole genome shotgun (WGS) entry which is preliminary data.</text>
</comment>
<reference evidence="6 7" key="1">
    <citation type="journal article" date="2014" name="Genome Announc.">
        <title>Draft Genome Sequences of Three Alkaliphilic Bacillus Strains, Bacillus wakoensis JCM 9140T, Bacillus akibai JCM 9157T, and Bacillus hemicellulosilyticus JCM 9152T.</title>
        <authorList>
            <person name="Yuki M."/>
            <person name="Oshima K."/>
            <person name="Suda W."/>
            <person name="Oshida Y."/>
            <person name="Kitamura K."/>
            <person name="Iida T."/>
            <person name="Hattori M."/>
            <person name="Ohkuma M."/>
        </authorList>
    </citation>
    <scope>NUCLEOTIDE SEQUENCE [LARGE SCALE GENOMIC DNA]</scope>
    <source>
        <strain evidence="6 7">JCM 9157</strain>
    </source>
</reference>
<dbReference type="InterPro" id="IPR032291">
    <property type="entry name" value="Abn2_C"/>
</dbReference>
<feature type="domain" description="Extracellular endo-alpha-(1-&gt;5)-L-arabinanase C-terminal" evidence="4">
    <location>
        <begin position="115"/>
        <end position="218"/>
    </location>
</feature>
<dbReference type="PANTHER" id="PTHR43301:SF3">
    <property type="entry name" value="ARABINAN ENDO-1,5-ALPHA-L-ARABINOSIDASE A-RELATED"/>
    <property type="match status" value="1"/>
</dbReference>
<dbReference type="InterPro" id="IPR046780">
    <property type="entry name" value="aBig_2"/>
</dbReference>
<proteinExistence type="predicted"/>
<protein>
    <submittedName>
        <fullName evidence="6">Glycoside hydrolase</fullName>
    </submittedName>
</protein>
<dbReference type="Pfam" id="PF20578">
    <property type="entry name" value="aBig_2"/>
    <property type="match status" value="1"/>
</dbReference>
<evidence type="ECO:0000256" key="3">
    <source>
        <dbReference type="SAM" id="MobiDB-lite"/>
    </source>
</evidence>
<dbReference type="InterPro" id="IPR013320">
    <property type="entry name" value="ConA-like_dom_sf"/>
</dbReference>
<dbReference type="Pfam" id="PF16369">
    <property type="entry name" value="GH43_C"/>
    <property type="match status" value="1"/>
</dbReference>
<dbReference type="Pfam" id="PF13385">
    <property type="entry name" value="Laminin_G_3"/>
    <property type="match status" value="1"/>
</dbReference>
<dbReference type="GO" id="GO:0016798">
    <property type="term" value="F:hydrolase activity, acting on glycosyl bonds"/>
    <property type="evidence" value="ECO:0007669"/>
    <property type="project" value="UniProtKB-KW"/>
</dbReference>
<sequence length="523" mass="58200">MSRSKNPDGPYYDAEGNAMTDVKSDPSLPLFDDRSIEPYGVKQMGNFLFKREIGDPGSGIGTGYVSPGHNSVYYDEETGNNYLIFHTRFPEQGEMHEIRVHQMFMNQDGWPVIAPYRYAGETLKKVNRQDVIGEYKYINHGKDITAEIAESELIRLEKNNKISGAVTGTWKTTGHNEVELNIDDSTFKGVFLRQWDPTSKRFVMTFTTLSEKGIAVWGSQVESKTDQEIVDAVYQELQLETTIISNIVLPTKATRATEITWESSNKEVISTTGTVNRPEVNAGDEIVTLTATIKKGQVTRTKSFTVTVLERNEGQLVAHYSFDGNLENSSVVESFGAGKVTGNRMNNDGGTITFTEGVKDQAAVFNGSSGIRLPDGLISSHTYTVSLWLKPEEFTNYTTAFFGARSDTSWVSLVPRGHDGVNNDTMIWSGTSWYDAGTGLKLEKDQWSHLAFTVDEGELMIYINGEQTFNGNNFPNVFTSTNSAFGLGVNYWDTPFKGLMDEVKIFNDVAISSEEIELLAKVK</sequence>
<evidence type="ECO:0000259" key="4">
    <source>
        <dbReference type="Pfam" id="PF16369"/>
    </source>
</evidence>
<evidence type="ECO:0000256" key="1">
    <source>
        <dbReference type="ARBA" id="ARBA00022801"/>
    </source>
</evidence>
<keyword evidence="7" id="KW-1185">Reference proteome</keyword>